<dbReference type="RefSeq" id="WP_188496020.1">
    <property type="nucleotide sequence ID" value="NZ_BMFV01000003.1"/>
</dbReference>
<dbReference type="Pfam" id="PF00535">
    <property type="entry name" value="Glycos_transf_2"/>
    <property type="match status" value="1"/>
</dbReference>
<keyword evidence="5" id="KW-0777">Teichoic acid biosynthesis</keyword>
<dbReference type="CDD" id="cd00761">
    <property type="entry name" value="Glyco_tranf_GTA_type"/>
    <property type="match status" value="1"/>
</dbReference>
<name>A0A8J2ZTI4_9BACL</name>
<accession>A0A8J2ZTI4</accession>
<dbReference type="EMBL" id="BMFV01000003">
    <property type="protein sequence ID" value="GGH76556.1"/>
    <property type="molecule type" value="Genomic_DNA"/>
</dbReference>
<evidence type="ECO:0000313" key="8">
    <source>
        <dbReference type="EMBL" id="GGH76556.1"/>
    </source>
</evidence>
<dbReference type="PANTHER" id="PTHR37316:SF3">
    <property type="entry name" value="TEICHOIC ACID GLYCEROL-PHOSPHATE TRANSFERASE"/>
    <property type="match status" value="1"/>
</dbReference>
<dbReference type="SUPFAM" id="SSF53448">
    <property type="entry name" value="Nucleotide-diphospho-sugar transferases"/>
    <property type="match status" value="1"/>
</dbReference>
<dbReference type="Gene3D" id="3.40.50.12580">
    <property type="match status" value="1"/>
</dbReference>
<comment type="caution">
    <text evidence="8">The sequence shown here is derived from an EMBL/GenBank/DDBJ whole genome shotgun (WGS) entry which is preliminary data.</text>
</comment>
<evidence type="ECO:0000256" key="2">
    <source>
        <dbReference type="ARBA" id="ARBA00010488"/>
    </source>
</evidence>
<reference evidence="8" key="2">
    <citation type="submission" date="2020-09" db="EMBL/GenBank/DDBJ databases">
        <authorList>
            <person name="Sun Q."/>
            <person name="Zhou Y."/>
        </authorList>
    </citation>
    <scope>NUCLEOTIDE SEQUENCE</scope>
    <source>
        <strain evidence="8">CGMCC 1.12777</strain>
    </source>
</reference>
<keyword evidence="3" id="KW-1003">Cell membrane</keyword>
<feature type="domain" description="Glycosyltransferase 2-like" evidence="7">
    <location>
        <begin position="5"/>
        <end position="145"/>
    </location>
</feature>
<organism evidence="8 9">
    <name type="scientific">Pullulanibacillus pueri</name>
    <dbReference type="NCBI Taxonomy" id="1437324"/>
    <lineage>
        <taxon>Bacteria</taxon>
        <taxon>Bacillati</taxon>
        <taxon>Bacillota</taxon>
        <taxon>Bacilli</taxon>
        <taxon>Bacillales</taxon>
        <taxon>Sporolactobacillaceae</taxon>
        <taxon>Pullulanibacillus</taxon>
    </lineage>
</organism>
<keyword evidence="4 8" id="KW-0808">Transferase</keyword>
<proteinExistence type="inferred from homology"/>
<keyword evidence="9" id="KW-1185">Reference proteome</keyword>
<dbReference type="AlphaFoldDB" id="A0A8J2ZTI4"/>
<dbReference type="GO" id="GO:0005886">
    <property type="term" value="C:plasma membrane"/>
    <property type="evidence" value="ECO:0007669"/>
    <property type="project" value="UniProtKB-SubCell"/>
</dbReference>
<sequence length="707" mass="83637">MNKISVIIPIYNTTEFLDDCIGSVSEQTYRNLEILLINDGSDEECTKKIISLAKNDERIEVHHLSRRKGVGCARNYGLEIATGQYIYFLDSDDYISKETLQELVENIGDYELISGQIEEINKEPSEVGNSKTEIVVDKDKTRQFNNKSVLHRLISKAFIDKYQLRFNEDVRCYSDLAFVVPLMINITKAPQLLGCIYFKRFRNDPISNPSLMQSDMGKIIIDFITIYNQLRDKYQQNDEAQSFLDKQFLNLYRNEIIGYASIRKFSQVEFDQLRSAVSKLDKKQLAKMPLMIRSELKQLIKGKQNLFSKLLKVHVNLGLLRRGYRSRTKMYLQLYRSLFTKMPMKENYVVFESFLGKNYSDSPKYIYEYMQKYCPEYKFVWIYADQRREIPGNPKQVKRFSFAYYYYLGRSKYWVSNSRLPKHLNKRKGNIYIQTWHGTPLKKLVFDMKDVYSANPNYKKDFYEQSRRWDYLVSANQYSSDIFRRAFKYSKPMLEYGYPRNDIMYAENRDQIAKSIKAKLGIPAGKRVILYAPTWRDDEYYGAGKYKFSLKLDLERMRNELGEDYVVILRMHYFIADNLDIGDYSGFAFNFSKYDDIADLYLISDILITDYSSVFFDYANLRRPILFFTYDLEKYRDTLRGFYIDIEREVPGPLLKTSGDVINAIKNIEKIEEEYRGKYKAFTERFCSWEKGVASEQIVKHVFGPKK</sequence>
<dbReference type="InterPro" id="IPR043149">
    <property type="entry name" value="TagF_N"/>
</dbReference>
<protein>
    <submittedName>
        <fullName evidence="8">Glycerophosphate transferase</fullName>
    </submittedName>
</protein>
<gene>
    <name evidence="8" type="ORF">GCM10007096_07160</name>
</gene>
<evidence type="ECO:0000256" key="6">
    <source>
        <dbReference type="ARBA" id="ARBA00023136"/>
    </source>
</evidence>
<comment type="subcellular location">
    <subcellularLocation>
        <location evidence="1">Cell membrane</location>
        <topology evidence="1">Peripheral membrane protein</topology>
    </subcellularLocation>
</comment>
<dbReference type="InterPro" id="IPR029044">
    <property type="entry name" value="Nucleotide-diphossugar_trans"/>
</dbReference>
<dbReference type="SUPFAM" id="SSF53756">
    <property type="entry name" value="UDP-Glycosyltransferase/glycogen phosphorylase"/>
    <property type="match status" value="1"/>
</dbReference>
<evidence type="ECO:0000259" key="7">
    <source>
        <dbReference type="Pfam" id="PF00535"/>
    </source>
</evidence>
<dbReference type="Gene3D" id="3.90.550.10">
    <property type="entry name" value="Spore Coat Polysaccharide Biosynthesis Protein SpsA, Chain A"/>
    <property type="match status" value="1"/>
</dbReference>
<dbReference type="GO" id="GO:0047355">
    <property type="term" value="F:CDP-glycerol glycerophosphotransferase activity"/>
    <property type="evidence" value="ECO:0007669"/>
    <property type="project" value="InterPro"/>
</dbReference>
<evidence type="ECO:0000256" key="3">
    <source>
        <dbReference type="ARBA" id="ARBA00022475"/>
    </source>
</evidence>
<evidence type="ECO:0000256" key="4">
    <source>
        <dbReference type="ARBA" id="ARBA00022679"/>
    </source>
</evidence>
<evidence type="ECO:0000313" key="9">
    <source>
        <dbReference type="Proteomes" id="UP000656813"/>
    </source>
</evidence>
<evidence type="ECO:0000256" key="1">
    <source>
        <dbReference type="ARBA" id="ARBA00004202"/>
    </source>
</evidence>
<keyword evidence="6" id="KW-0472">Membrane</keyword>
<dbReference type="InterPro" id="IPR051612">
    <property type="entry name" value="Teichoic_Acid_Biosynth"/>
</dbReference>
<dbReference type="Pfam" id="PF04464">
    <property type="entry name" value="Glyphos_transf"/>
    <property type="match status" value="1"/>
</dbReference>
<dbReference type="PANTHER" id="PTHR37316">
    <property type="entry name" value="TEICHOIC ACID GLYCEROL-PHOSPHATE PRIMASE"/>
    <property type="match status" value="1"/>
</dbReference>
<dbReference type="InterPro" id="IPR001173">
    <property type="entry name" value="Glyco_trans_2-like"/>
</dbReference>
<evidence type="ECO:0000256" key="5">
    <source>
        <dbReference type="ARBA" id="ARBA00022944"/>
    </source>
</evidence>
<dbReference type="Proteomes" id="UP000656813">
    <property type="component" value="Unassembled WGS sequence"/>
</dbReference>
<reference evidence="8" key="1">
    <citation type="journal article" date="2014" name="Int. J. Syst. Evol. Microbiol.">
        <title>Complete genome sequence of Corynebacterium casei LMG S-19264T (=DSM 44701T), isolated from a smear-ripened cheese.</title>
        <authorList>
            <consortium name="US DOE Joint Genome Institute (JGI-PGF)"/>
            <person name="Walter F."/>
            <person name="Albersmeier A."/>
            <person name="Kalinowski J."/>
            <person name="Ruckert C."/>
        </authorList>
    </citation>
    <scope>NUCLEOTIDE SEQUENCE</scope>
    <source>
        <strain evidence="8">CGMCC 1.12777</strain>
    </source>
</reference>
<dbReference type="InterPro" id="IPR043148">
    <property type="entry name" value="TagF_C"/>
</dbReference>
<dbReference type="GO" id="GO:0019350">
    <property type="term" value="P:teichoic acid biosynthetic process"/>
    <property type="evidence" value="ECO:0007669"/>
    <property type="project" value="UniProtKB-KW"/>
</dbReference>
<dbReference type="Gene3D" id="3.40.50.11820">
    <property type="match status" value="1"/>
</dbReference>
<dbReference type="InterPro" id="IPR007554">
    <property type="entry name" value="Glycerophosphate_synth"/>
</dbReference>
<comment type="similarity">
    <text evidence="2">Belongs to the CDP-glycerol glycerophosphotransferase family.</text>
</comment>